<comment type="caution">
    <text evidence="2">The sequence shown here is derived from an EMBL/GenBank/DDBJ whole genome shotgun (WGS) entry which is preliminary data.</text>
</comment>
<name>A0ABQ1HTW5_9FLAO</name>
<gene>
    <name evidence="2" type="ORF">GCM10008015_30130</name>
</gene>
<dbReference type="Proteomes" id="UP000658793">
    <property type="component" value="Unassembled WGS sequence"/>
</dbReference>
<accession>A0ABQ1HTW5</accession>
<proteinExistence type="predicted"/>
<protein>
    <recommendedName>
        <fullName evidence="1">Antitoxin SocA-like Panacea domain-containing protein</fullName>
    </recommendedName>
</protein>
<dbReference type="RefSeq" id="WP_188495509.1">
    <property type="nucleotide sequence ID" value="NZ_BMGA01000010.1"/>
</dbReference>
<dbReference type="EMBL" id="BMGA01000010">
    <property type="protein sequence ID" value="GGA87450.1"/>
    <property type="molecule type" value="Genomic_DNA"/>
</dbReference>
<keyword evidence="3" id="KW-1185">Reference proteome</keyword>
<organism evidence="2 3">
    <name type="scientific">Flavobacterium palustre</name>
    <dbReference type="NCBI Taxonomy" id="1476463"/>
    <lineage>
        <taxon>Bacteria</taxon>
        <taxon>Pseudomonadati</taxon>
        <taxon>Bacteroidota</taxon>
        <taxon>Flavobacteriia</taxon>
        <taxon>Flavobacteriales</taxon>
        <taxon>Flavobacteriaceae</taxon>
        <taxon>Flavobacterium</taxon>
    </lineage>
</organism>
<evidence type="ECO:0000313" key="3">
    <source>
        <dbReference type="Proteomes" id="UP000658793"/>
    </source>
</evidence>
<dbReference type="Pfam" id="PF13274">
    <property type="entry name" value="SocA_Panacea"/>
    <property type="match status" value="1"/>
</dbReference>
<reference evidence="3" key="1">
    <citation type="journal article" date="2019" name="Int. J. Syst. Evol. Microbiol.">
        <title>The Global Catalogue of Microorganisms (GCM) 10K type strain sequencing project: providing services to taxonomists for standard genome sequencing and annotation.</title>
        <authorList>
            <consortium name="The Broad Institute Genomics Platform"/>
            <consortium name="The Broad Institute Genome Sequencing Center for Infectious Disease"/>
            <person name="Wu L."/>
            <person name="Ma J."/>
        </authorList>
    </citation>
    <scope>NUCLEOTIDE SEQUENCE [LARGE SCALE GENOMIC DNA]</scope>
    <source>
        <strain evidence="3">CGMCC 1.12811</strain>
    </source>
</reference>
<feature type="domain" description="Antitoxin SocA-like Panacea" evidence="1">
    <location>
        <begin position="40"/>
        <end position="148"/>
    </location>
</feature>
<sequence>MKEQKKIDAFEYLVFKLLEWNKSLNNGSENNDISVLKALKLLFFVSAVGTTKNSQNTLLDDVFDNIVAMPYGHVESDIYFAIKNKRLRRISIDNTKTTILPDFEVTEINIDSRTKIDTSIGVLKTINPNLIKMNAFDLVELSHSWYSWRYFFAKAKKNYTLREFIPSEIIKAEEKFFHLNN</sequence>
<dbReference type="InterPro" id="IPR025272">
    <property type="entry name" value="SocA_Panacea"/>
</dbReference>
<evidence type="ECO:0000259" key="1">
    <source>
        <dbReference type="Pfam" id="PF13274"/>
    </source>
</evidence>
<evidence type="ECO:0000313" key="2">
    <source>
        <dbReference type="EMBL" id="GGA87450.1"/>
    </source>
</evidence>